<dbReference type="PANTHER" id="PTHR30509:SF8">
    <property type="entry name" value="INNER MEMBRANE PROTEIN YCCS"/>
    <property type="match status" value="1"/>
</dbReference>
<proteinExistence type="inferred from homology"/>
<keyword evidence="3 7" id="KW-0812">Transmembrane</keyword>
<feature type="transmembrane region" description="Helical" evidence="7">
    <location>
        <begin position="443"/>
        <end position="460"/>
    </location>
</feature>
<evidence type="ECO:0000313" key="11">
    <source>
        <dbReference type="Proteomes" id="UP000199679"/>
    </source>
</evidence>
<accession>A0A1H1UYL0</accession>
<feature type="transmembrane region" description="Helical" evidence="7">
    <location>
        <begin position="100"/>
        <end position="127"/>
    </location>
</feature>
<name>A0A1H1UYL0_MUCMA</name>
<gene>
    <name evidence="10" type="ORF">SAMN05216490_1790</name>
</gene>
<keyword evidence="5 7" id="KW-0472">Membrane</keyword>
<organism evidence="10 11">
    <name type="scientific">Mucilaginibacter mallensis</name>
    <dbReference type="NCBI Taxonomy" id="652787"/>
    <lineage>
        <taxon>Bacteria</taxon>
        <taxon>Pseudomonadati</taxon>
        <taxon>Bacteroidota</taxon>
        <taxon>Sphingobacteriia</taxon>
        <taxon>Sphingobacteriales</taxon>
        <taxon>Sphingobacteriaceae</taxon>
        <taxon>Mucilaginibacter</taxon>
    </lineage>
</organism>
<dbReference type="EMBL" id="LT629740">
    <property type="protein sequence ID" value="SDS77602.1"/>
    <property type="molecule type" value="Genomic_DNA"/>
</dbReference>
<dbReference type="InterPro" id="IPR049453">
    <property type="entry name" value="Memb_transporter_dom"/>
</dbReference>
<dbReference type="Pfam" id="PF12805">
    <property type="entry name" value="FUSC-like"/>
    <property type="match status" value="1"/>
</dbReference>
<dbReference type="Proteomes" id="UP000199679">
    <property type="component" value="Chromosome I"/>
</dbReference>
<evidence type="ECO:0000256" key="5">
    <source>
        <dbReference type="ARBA" id="ARBA00023136"/>
    </source>
</evidence>
<feature type="transmembrane region" description="Helical" evidence="7">
    <location>
        <begin position="518"/>
        <end position="537"/>
    </location>
</feature>
<evidence type="ECO:0000256" key="2">
    <source>
        <dbReference type="ARBA" id="ARBA00022475"/>
    </source>
</evidence>
<feature type="transmembrane region" description="Helical" evidence="7">
    <location>
        <begin position="66"/>
        <end position="88"/>
    </location>
</feature>
<comment type="similarity">
    <text evidence="6">Belongs to the YccS/YhfK family.</text>
</comment>
<comment type="subcellular location">
    <subcellularLocation>
        <location evidence="1">Cell membrane</location>
        <topology evidence="1">Multi-pass membrane protein</topology>
    </subcellularLocation>
</comment>
<keyword evidence="11" id="KW-1185">Reference proteome</keyword>
<dbReference type="GO" id="GO:0005886">
    <property type="term" value="C:plasma membrane"/>
    <property type="evidence" value="ECO:0007669"/>
    <property type="project" value="UniProtKB-SubCell"/>
</dbReference>
<dbReference type="InterPro" id="IPR032692">
    <property type="entry name" value="YccS_N"/>
</dbReference>
<dbReference type="Pfam" id="PF13515">
    <property type="entry name" value="FUSC_2"/>
    <property type="match status" value="1"/>
</dbReference>
<keyword evidence="4 7" id="KW-1133">Transmembrane helix</keyword>
<feature type="transmembrane region" description="Helical" evidence="7">
    <location>
        <begin position="487"/>
        <end position="506"/>
    </location>
</feature>
<sequence>MQFREIKSFFYSQYFSDGLRITIGVLIPSLILAQLHYFDAGVSMSLGALCISVVDTPGPVMHKRNAMAICNLCVFIVAVITGFARFNIYTLGIEVTLFSFLFSMFTIYGNRAASIGTGALLVMILMMDKAEPPSEVLSSSAIILAGGVWYMLFSLVFFGIRPYRAAQQTLGESIDEVAKFLRIKAAFYLPDTDIDANYHKLVSQQIKVSQSQDLVREMLFKSRLLVRESTSASRILVLTFIDLVDMYENIMATHYDYAYLRDKFKHTGILADVAKIIEHMANEVDKAAFIVLSNTKYKNPVDFTPELEKLKAKIDILAQTEPETSNIILKKILVNLRDMNQKITSIYNYYNSDSANLLFENRRRVEYSRFVTHQDYAPHIFTDNLSFDSAAFKHALRVALVCLIGFITAKTISQGHHSYWILLTIIVILKPGFSLSKQRNYQRLIGTIFGGIIGIALLIFVPDKTVQFFCMVFFMLGCYSFLRFNYVLSVLFMTPYILIVFSFLGVNHIVQERITDTLIGSVIAFIASYLIFPAWEYEQIQLTLREMICANINYLVKIAESLSGKTVDTTEYKLARKDVFVKSGNLSAAFERMTSEPKSKQKNIKEIHKFVVLNHILSSYIATVAAEIIGKTLNNSQPDIIRSIKKSLAVLNDTSAKLGGQKADFNTERSTQVSLDNKPELLVPDDSLLKEQLGFINKISADIARVSENILV</sequence>
<evidence type="ECO:0000256" key="1">
    <source>
        <dbReference type="ARBA" id="ARBA00004651"/>
    </source>
</evidence>
<protein>
    <submittedName>
        <fullName evidence="10">TIGR01666 family membrane protein</fullName>
    </submittedName>
</protein>
<dbReference type="RefSeq" id="WP_091371386.1">
    <property type="nucleotide sequence ID" value="NZ_LT629740.1"/>
</dbReference>
<evidence type="ECO:0000256" key="4">
    <source>
        <dbReference type="ARBA" id="ARBA00022989"/>
    </source>
</evidence>
<evidence type="ECO:0000256" key="7">
    <source>
        <dbReference type="SAM" id="Phobius"/>
    </source>
</evidence>
<feature type="transmembrane region" description="Helical" evidence="7">
    <location>
        <begin position="139"/>
        <end position="160"/>
    </location>
</feature>
<dbReference type="STRING" id="652787.SAMN05216490_1790"/>
<evidence type="ECO:0000256" key="6">
    <source>
        <dbReference type="ARBA" id="ARBA00043993"/>
    </source>
</evidence>
<feature type="transmembrane region" description="Helical" evidence="7">
    <location>
        <begin position="21"/>
        <end position="38"/>
    </location>
</feature>
<evidence type="ECO:0000259" key="9">
    <source>
        <dbReference type="Pfam" id="PF13515"/>
    </source>
</evidence>
<dbReference type="AlphaFoldDB" id="A0A1H1UYL0"/>
<keyword evidence="2" id="KW-1003">Cell membrane</keyword>
<dbReference type="PANTHER" id="PTHR30509">
    <property type="entry name" value="P-HYDROXYBENZOIC ACID EFFLUX PUMP SUBUNIT-RELATED"/>
    <property type="match status" value="1"/>
</dbReference>
<feature type="domain" description="Integral membrane protein YccS N-terminal" evidence="8">
    <location>
        <begin position="68"/>
        <end position="342"/>
    </location>
</feature>
<reference evidence="10 11" key="1">
    <citation type="submission" date="2016-10" db="EMBL/GenBank/DDBJ databases">
        <authorList>
            <person name="de Groot N.N."/>
        </authorList>
    </citation>
    <scope>NUCLEOTIDE SEQUENCE [LARGE SCALE GENOMIC DNA]</scope>
    <source>
        <strain evidence="10 11">MP1X4</strain>
    </source>
</reference>
<evidence type="ECO:0000313" key="10">
    <source>
        <dbReference type="EMBL" id="SDS77602.1"/>
    </source>
</evidence>
<evidence type="ECO:0000259" key="8">
    <source>
        <dbReference type="Pfam" id="PF12805"/>
    </source>
</evidence>
<feature type="domain" description="Integral membrane bound transporter" evidence="9">
    <location>
        <begin position="412"/>
        <end position="526"/>
    </location>
</feature>
<evidence type="ECO:0000256" key="3">
    <source>
        <dbReference type="ARBA" id="ARBA00022692"/>
    </source>
</evidence>
<dbReference type="OrthoDB" id="8670769at2"/>